<feature type="transmembrane region" description="Helical" evidence="1">
    <location>
        <begin position="52"/>
        <end position="73"/>
    </location>
</feature>
<feature type="transmembrane region" description="Helical" evidence="1">
    <location>
        <begin position="23"/>
        <end position="45"/>
    </location>
</feature>
<dbReference type="Proteomes" id="UP000570514">
    <property type="component" value="Unassembled WGS sequence"/>
</dbReference>
<keyword evidence="3" id="KW-1185">Reference proteome</keyword>
<evidence type="ECO:0000256" key="1">
    <source>
        <dbReference type="SAM" id="Phobius"/>
    </source>
</evidence>
<keyword evidence="1" id="KW-0812">Transmembrane</keyword>
<keyword evidence="1" id="KW-1133">Transmembrane helix</keyword>
<proteinExistence type="predicted"/>
<dbReference type="EMBL" id="JAASRM010000001">
    <property type="protein sequence ID" value="NIK87818.1"/>
    <property type="molecule type" value="Genomic_DNA"/>
</dbReference>
<dbReference type="RefSeq" id="WP_167081741.1">
    <property type="nucleotide sequence ID" value="NZ_BAAADC010000001.1"/>
</dbReference>
<sequence length="95" mass="10568">MPDPAQQLSAVREMLSLFRVERYTYLAVNVIALLMLFASAVVLLLKPSENGMSLYAVVTALFGSSGLITYSIGRLLHMWDQAFALLQQQYTKPEG</sequence>
<evidence type="ECO:0000313" key="3">
    <source>
        <dbReference type="Proteomes" id="UP000570514"/>
    </source>
</evidence>
<accession>A0A846MW87</accession>
<gene>
    <name evidence="2" type="ORF">FHS83_001136</name>
</gene>
<dbReference type="AlphaFoldDB" id="A0A846MW87"/>
<keyword evidence="1" id="KW-0472">Membrane</keyword>
<reference evidence="2 3" key="1">
    <citation type="submission" date="2020-03" db="EMBL/GenBank/DDBJ databases">
        <title>Genomic Encyclopedia of Type Strains, Phase IV (KMG-IV): sequencing the most valuable type-strain genomes for metagenomic binning, comparative biology and taxonomic classification.</title>
        <authorList>
            <person name="Goeker M."/>
        </authorList>
    </citation>
    <scope>NUCLEOTIDE SEQUENCE [LARGE SCALE GENOMIC DNA]</scope>
    <source>
        <strain evidence="2 3">DSM 19867</strain>
    </source>
</reference>
<protein>
    <submittedName>
        <fullName evidence="2">Uncharacterized protein</fullName>
    </submittedName>
</protein>
<comment type="caution">
    <text evidence="2">The sequence shown here is derived from an EMBL/GenBank/DDBJ whole genome shotgun (WGS) entry which is preliminary data.</text>
</comment>
<organism evidence="2 3">
    <name type="scientific">Rhizomicrobium palustre</name>
    <dbReference type="NCBI Taxonomy" id="189966"/>
    <lineage>
        <taxon>Bacteria</taxon>
        <taxon>Pseudomonadati</taxon>
        <taxon>Pseudomonadota</taxon>
        <taxon>Alphaproteobacteria</taxon>
        <taxon>Micropepsales</taxon>
        <taxon>Micropepsaceae</taxon>
        <taxon>Rhizomicrobium</taxon>
    </lineage>
</organism>
<evidence type="ECO:0000313" key="2">
    <source>
        <dbReference type="EMBL" id="NIK87818.1"/>
    </source>
</evidence>
<name>A0A846MW87_9PROT</name>